<evidence type="ECO:0000313" key="2">
    <source>
        <dbReference type="Proteomes" id="UP001177670"/>
    </source>
</evidence>
<dbReference type="AlphaFoldDB" id="A0AA40KK91"/>
<accession>A0AA40KK91</accession>
<protein>
    <submittedName>
        <fullName evidence="1">Uncharacterized protein</fullName>
    </submittedName>
</protein>
<evidence type="ECO:0000313" key="1">
    <source>
        <dbReference type="EMBL" id="KAK1123533.1"/>
    </source>
</evidence>
<reference evidence="1" key="1">
    <citation type="submission" date="2021-10" db="EMBL/GenBank/DDBJ databases">
        <title>Melipona bicolor Genome sequencing and assembly.</title>
        <authorList>
            <person name="Araujo N.S."/>
            <person name="Arias M.C."/>
        </authorList>
    </citation>
    <scope>NUCLEOTIDE SEQUENCE</scope>
    <source>
        <strain evidence="1">USP_2M_L1-L4_2017</strain>
        <tissue evidence="1">Whole body</tissue>
    </source>
</reference>
<gene>
    <name evidence="1" type="ORF">K0M31_008238</name>
</gene>
<organism evidence="1 2">
    <name type="scientific">Melipona bicolor</name>
    <dbReference type="NCBI Taxonomy" id="60889"/>
    <lineage>
        <taxon>Eukaryota</taxon>
        <taxon>Metazoa</taxon>
        <taxon>Ecdysozoa</taxon>
        <taxon>Arthropoda</taxon>
        <taxon>Hexapoda</taxon>
        <taxon>Insecta</taxon>
        <taxon>Pterygota</taxon>
        <taxon>Neoptera</taxon>
        <taxon>Endopterygota</taxon>
        <taxon>Hymenoptera</taxon>
        <taxon>Apocrita</taxon>
        <taxon>Aculeata</taxon>
        <taxon>Apoidea</taxon>
        <taxon>Anthophila</taxon>
        <taxon>Apidae</taxon>
        <taxon>Melipona</taxon>
    </lineage>
</organism>
<dbReference type="EMBL" id="JAHYIQ010000020">
    <property type="protein sequence ID" value="KAK1123533.1"/>
    <property type="molecule type" value="Genomic_DNA"/>
</dbReference>
<name>A0AA40KK91_9HYME</name>
<proteinExistence type="predicted"/>
<dbReference type="Proteomes" id="UP001177670">
    <property type="component" value="Unassembled WGS sequence"/>
</dbReference>
<keyword evidence="2" id="KW-1185">Reference proteome</keyword>
<comment type="caution">
    <text evidence="1">The sequence shown here is derived from an EMBL/GenBank/DDBJ whole genome shotgun (WGS) entry which is preliminary data.</text>
</comment>
<sequence length="73" mass="8091">MAEDSKKSRGLKLHQILAWSSTERGAEPLWIKQRWRIVGGAPQQRASGTPPVPQGMVILNGPEIEGGRRFVDN</sequence>